<dbReference type="InterPro" id="IPR005519">
    <property type="entry name" value="Acid_phosphat_B-like"/>
</dbReference>
<accession>A0A834G886</accession>
<evidence type="ECO:0000256" key="1">
    <source>
        <dbReference type="ARBA" id="ARBA00022729"/>
    </source>
</evidence>
<dbReference type="EMBL" id="WJXA01000012">
    <property type="protein sequence ID" value="KAF7124839.1"/>
    <property type="molecule type" value="Genomic_DNA"/>
</dbReference>
<feature type="chain" id="PRO_5032520254" description="Acid phosphatase" evidence="2">
    <location>
        <begin position="20"/>
        <end position="359"/>
    </location>
</feature>
<sequence>MEAALFFLLATTLAATSQAYQSHLLPHSGGGAATSAARRLHHNKVSCSSWRFAVETNNTVGWDIVPGECAEYVANYMLGPDQYPEDCFAVTSTALAYAKNLTLAGDGKDIWVFDLDETALSELDYYSLPDVAFGALGSMASYCCLQFQTMPDEIFSDKDSSSSLPIVDWNLPPIYDEYTEEGFVIIKRHQYFGSTTTGMTIPNVSTMMDMHEEKIKLSAPKGSNCNVVKFRAKEYNSTKKKDYQKKGTSPALPAVLELYKELVPLGFKIVFLSASSESNRESRVSNLKRVGYHTWEKLILRQTSEHGTSSLTYKSKKRTELVKAGYRILGNMGDQWSDISSSNPGNRTFKLPNPMYYVK</sequence>
<dbReference type="OrthoDB" id="59415at2759"/>
<evidence type="ECO:0000313" key="3">
    <source>
        <dbReference type="EMBL" id="KAF7124839.1"/>
    </source>
</evidence>
<evidence type="ECO:0000256" key="2">
    <source>
        <dbReference type="SAM" id="SignalP"/>
    </source>
</evidence>
<keyword evidence="1 2" id="KW-0732">Signal</keyword>
<name>A0A834G886_RHOSS</name>
<reference evidence="3" key="1">
    <citation type="submission" date="2019-11" db="EMBL/GenBank/DDBJ databases">
        <authorList>
            <person name="Liu Y."/>
            <person name="Hou J."/>
            <person name="Li T.-Q."/>
            <person name="Guan C.-H."/>
            <person name="Wu X."/>
            <person name="Wu H.-Z."/>
            <person name="Ling F."/>
            <person name="Zhang R."/>
            <person name="Shi X.-G."/>
            <person name="Ren J.-P."/>
            <person name="Chen E.-F."/>
            <person name="Sun J.-M."/>
        </authorList>
    </citation>
    <scope>NUCLEOTIDE SEQUENCE</scope>
    <source>
        <strain evidence="3">Adult_tree_wgs_1</strain>
        <tissue evidence="3">Leaves</tissue>
    </source>
</reference>
<dbReference type="SUPFAM" id="SSF56784">
    <property type="entry name" value="HAD-like"/>
    <property type="match status" value="1"/>
</dbReference>
<gene>
    <name evidence="3" type="ORF">RHSIM_Rhsim12G0203700</name>
</gene>
<feature type="signal peptide" evidence="2">
    <location>
        <begin position="1"/>
        <end position="19"/>
    </location>
</feature>
<dbReference type="Gene3D" id="3.40.50.1000">
    <property type="entry name" value="HAD superfamily/HAD-like"/>
    <property type="match status" value="2"/>
</dbReference>
<dbReference type="AlphaFoldDB" id="A0A834G886"/>
<evidence type="ECO:0000313" key="4">
    <source>
        <dbReference type="Proteomes" id="UP000626092"/>
    </source>
</evidence>
<organism evidence="3 4">
    <name type="scientific">Rhododendron simsii</name>
    <name type="common">Sims's rhododendron</name>
    <dbReference type="NCBI Taxonomy" id="118357"/>
    <lineage>
        <taxon>Eukaryota</taxon>
        <taxon>Viridiplantae</taxon>
        <taxon>Streptophyta</taxon>
        <taxon>Embryophyta</taxon>
        <taxon>Tracheophyta</taxon>
        <taxon>Spermatophyta</taxon>
        <taxon>Magnoliopsida</taxon>
        <taxon>eudicotyledons</taxon>
        <taxon>Gunneridae</taxon>
        <taxon>Pentapetalae</taxon>
        <taxon>asterids</taxon>
        <taxon>Ericales</taxon>
        <taxon>Ericaceae</taxon>
        <taxon>Ericoideae</taxon>
        <taxon>Rhodoreae</taxon>
        <taxon>Rhododendron</taxon>
    </lineage>
</organism>
<comment type="caution">
    <text evidence="3">The sequence shown here is derived from an EMBL/GenBank/DDBJ whole genome shotgun (WGS) entry which is preliminary data.</text>
</comment>
<proteinExistence type="predicted"/>
<evidence type="ECO:0008006" key="5">
    <source>
        <dbReference type="Google" id="ProtNLM"/>
    </source>
</evidence>
<protein>
    <recommendedName>
        <fullName evidence="5">Acid phosphatase</fullName>
    </recommendedName>
</protein>
<dbReference type="PANTHER" id="PTHR31284">
    <property type="entry name" value="ACID PHOSPHATASE-LIKE PROTEIN"/>
    <property type="match status" value="1"/>
</dbReference>
<dbReference type="InterPro" id="IPR023214">
    <property type="entry name" value="HAD_sf"/>
</dbReference>
<dbReference type="InterPro" id="IPR036412">
    <property type="entry name" value="HAD-like_sf"/>
</dbReference>
<dbReference type="PANTHER" id="PTHR31284:SF19">
    <property type="entry name" value="VEGETATIVE STORAGE PROTEIN 1-RELATED"/>
    <property type="match status" value="1"/>
</dbReference>
<dbReference type="Proteomes" id="UP000626092">
    <property type="component" value="Unassembled WGS sequence"/>
</dbReference>
<keyword evidence="4" id="KW-1185">Reference proteome</keyword>
<dbReference type="Pfam" id="PF03767">
    <property type="entry name" value="Acid_phosphat_B"/>
    <property type="match status" value="2"/>
</dbReference>